<evidence type="ECO:0008006" key="4">
    <source>
        <dbReference type="Google" id="ProtNLM"/>
    </source>
</evidence>
<dbReference type="PANTHER" id="PTHR46579">
    <property type="entry name" value="F5/8 TYPE C DOMAIN-CONTAINING PROTEIN-RELATED"/>
    <property type="match status" value="1"/>
</dbReference>
<evidence type="ECO:0000313" key="3">
    <source>
        <dbReference type="Proteomes" id="UP000684084"/>
    </source>
</evidence>
<gene>
    <name evidence="2" type="ORF">CHRIB12_LOCUS18894</name>
</gene>
<dbReference type="PANTHER" id="PTHR46579:SF1">
    <property type="entry name" value="F5_8 TYPE C DOMAIN-CONTAINING PROTEIN"/>
    <property type="match status" value="1"/>
</dbReference>
<proteinExistence type="predicted"/>
<evidence type="ECO:0000313" key="2">
    <source>
        <dbReference type="EMBL" id="CAB5384498.1"/>
    </source>
</evidence>
<reference evidence="2" key="1">
    <citation type="submission" date="2020-05" db="EMBL/GenBank/DDBJ databases">
        <authorList>
            <person name="Rincon C."/>
            <person name="Sanders R I."/>
            <person name="Robbins C."/>
            <person name="Chaturvedi A."/>
        </authorList>
    </citation>
    <scope>NUCLEOTIDE SEQUENCE</scope>
    <source>
        <strain evidence="2">CHB12</strain>
    </source>
</reference>
<organism evidence="2 3">
    <name type="scientific">Rhizophagus irregularis</name>
    <dbReference type="NCBI Taxonomy" id="588596"/>
    <lineage>
        <taxon>Eukaryota</taxon>
        <taxon>Fungi</taxon>
        <taxon>Fungi incertae sedis</taxon>
        <taxon>Mucoromycota</taxon>
        <taxon>Glomeromycotina</taxon>
        <taxon>Glomeromycetes</taxon>
        <taxon>Glomerales</taxon>
        <taxon>Glomeraceae</taxon>
        <taxon>Rhizophagus</taxon>
    </lineage>
</organism>
<feature type="compositionally biased region" description="Acidic residues" evidence="1">
    <location>
        <begin position="1"/>
        <end position="26"/>
    </location>
</feature>
<dbReference type="OrthoDB" id="2443892at2759"/>
<accession>A0A915ZP31</accession>
<evidence type="ECO:0000256" key="1">
    <source>
        <dbReference type="SAM" id="MobiDB-lite"/>
    </source>
</evidence>
<comment type="caution">
    <text evidence="2">The sequence shown here is derived from an EMBL/GenBank/DDBJ whole genome shotgun (WGS) entry which is preliminary data.</text>
</comment>
<feature type="compositionally biased region" description="Acidic residues" evidence="1">
    <location>
        <begin position="33"/>
        <end position="108"/>
    </location>
</feature>
<dbReference type="EMBL" id="CAGKOT010000051">
    <property type="protein sequence ID" value="CAB5384498.1"/>
    <property type="molecule type" value="Genomic_DNA"/>
</dbReference>
<name>A0A915ZP31_9GLOM</name>
<dbReference type="Proteomes" id="UP000684084">
    <property type="component" value="Unassembled WGS sequence"/>
</dbReference>
<dbReference type="VEuPathDB" id="FungiDB:RhiirFUN_006202"/>
<sequence length="567" mass="66877">MIRMIEDEDEADLQSEEVVIQEEDKDEILYNDNEYELGSEEDNDLQSENDDLQNEDDNLQSEDDDLRSEDDDLRSDDDDLRSDDDDLRSEDDDDLRNEDDDLQSENESGEMLTADHDFSENDSFGFDILQGEGLFSDDESSNSTRGGVTIFDLLSCENFTLRCHVIMWTGDIPAISKLMNMTGHNSYIGCRFCYLKGIYCQHSKHIYYPCSIPRDYSGIPDIQDFDPLNLPKRTPRTFERDISNIENESRNSIRQSFVKNSGWSKFVTAVQLCLKWRITNNDLTNVQSLLVEFFIHYESCYYKKEEERLSGMLISFHYLLHVSECIKNCGPCWSFWQFPMERLCGILLPLVHSKLHPYKNLTNNILLLERFNHLIFVYPTLAEQLSGSSAKSYSEDKVFSLDTQIEEFYWPKQNYNLTVYELKQLKHFYSFLFDTRKNRLENVTSNGRKFGRLRTKDGHVISSFWIQRKADIARNNHYVMVKMYEDKELFGKIEYFLVHEFREEQHMLAYIQWTSDVHIDKYGIKTFRGFGKHDFIEVDYIDRCVGIMRIGDIFYIFDKENQAAYIE</sequence>
<protein>
    <recommendedName>
        <fullName evidence="4">Transposase domain-containing protein</fullName>
    </recommendedName>
</protein>
<dbReference type="AlphaFoldDB" id="A0A915ZP31"/>
<feature type="region of interest" description="Disordered" evidence="1">
    <location>
        <begin position="1"/>
        <end position="116"/>
    </location>
</feature>